<evidence type="ECO:0000256" key="1">
    <source>
        <dbReference type="SAM" id="MobiDB-lite"/>
    </source>
</evidence>
<accession>A0ABX8CJI3</accession>
<gene>
    <name evidence="3" type="ORF">KHQ06_28295</name>
</gene>
<evidence type="ECO:0000313" key="3">
    <source>
        <dbReference type="EMBL" id="QVI20121.1"/>
    </source>
</evidence>
<keyword evidence="2" id="KW-0732">Signal</keyword>
<feature type="chain" id="PRO_5045069253" description="Secreted protein" evidence="2">
    <location>
        <begin position="30"/>
        <end position="87"/>
    </location>
</feature>
<feature type="region of interest" description="Disordered" evidence="1">
    <location>
        <begin position="33"/>
        <end position="61"/>
    </location>
</feature>
<feature type="signal peptide" evidence="2">
    <location>
        <begin position="1"/>
        <end position="29"/>
    </location>
</feature>
<evidence type="ECO:0008006" key="5">
    <source>
        <dbReference type="Google" id="ProtNLM"/>
    </source>
</evidence>
<sequence length="87" mass="8781">MFRGGGSGRLLWALLFSMLVLVAAVTDCAAGAGADHTPALGPAPVVGPAGDWHAPQGESAHCDPHVEHAIRTAEPGGEHAPKSPRIG</sequence>
<dbReference type="Proteomes" id="UP000683310">
    <property type="component" value="Chromosome"/>
</dbReference>
<evidence type="ECO:0000256" key="2">
    <source>
        <dbReference type="SAM" id="SignalP"/>
    </source>
</evidence>
<name>A0ABX8CJI3_9NOCA</name>
<reference evidence="3 4" key="1">
    <citation type="submission" date="2021-04" db="EMBL/GenBank/DDBJ databases">
        <title>Nocardia tengchongensis.</title>
        <authorList>
            <person name="Zhuang k."/>
            <person name="Ran Y."/>
            <person name="Li W."/>
        </authorList>
    </citation>
    <scope>NUCLEOTIDE SEQUENCE [LARGE SCALE GENOMIC DNA]</scope>
    <source>
        <strain evidence="3 4">CFH S0057</strain>
    </source>
</reference>
<organism evidence="3 4">
    <name type="scientific">Nocardia tengchongensis</name>
    <dbReference type="NCBI Taxonomy" id="2055889"/>
    <lineage>
        <taxon>Bacteria</taxon>
        <taxon>Bacillati</taxon>
        <taxon>Actinomycetota</taxon>
        <taxon>Actinomycetes</taxon>
        <taxon>Mycobacteriales</taxon>
        <taxon>Nocardiaceae</taxon>
        <taxon>Nocardia</taxon>
    </lineage>
</organism>
<feature type="compositionally biased region" description="Low complexity" evidence="1">
    <location>
        <begin position="33"/>
        <end position="50"/>
    </location>
</feature>
<keyword evidence="4" id="KW-1185">Reference proteome</keyword>
<evidence type="ECO:0000313" key="4">
    <source>
        <dbReference type="Proteomes" id="UP000683310"/>
    </source>
</evidence>
<dbReference type="EMBL" id="CP074371">
    <property type="protein sequence ID" value="QVI20121.1"/>
    <property type="molecule type" value="Genomic_DNA"/>
</dbReference>
<protein>
    <recommendedName>
        <fullName evidence="5">Secreted protein</fullName>
    </recommendedName>
</protein>
<proteinExistence type="predicted"/>